<keyword evidence="10 18" id="KW-1133">Transmembrane helix</keyword>
<gene>
    <name evidence="19" type="ORF">CPZ25_004190</name>
</gene>
<keyword evidence="13" id="KW-0594">Phospholipid biosynthesis</keyword>
<organism evidence="19 20">
    <name type="scientific">Eubacterium maltosivorans</name>
    <dbReference type="NCBI Taxonomy" id="2041044"/>
    <lineage>
        <taxon>Bacteria</taxon>
        <taxon>Bacillati</taxon>
        <taxon>Bacillota</taxon>
        <taxon>Clostridia</taxon>
        <taxon>Eubacteriales</taxon>
        <taxon>Eubacteriaceae</taxon>
        <taxon>Eubacterium</taxon>
    </lineage>
</organism>
<name>A0A4P9C5D0_EUBML</name>
<dbReference type="Pfam" id="PF01066">
    <property type="entry name" value="CDP-OH_P_transf"/>
    <property type="match status" value="1"/>
</dbReference>
<dbReference type="GO" id="GO:0006655">
    <property type="term" value="P:phosphatidylglycerol biosynthetic process"/>
    <property type="evidence" value="ECO:0007669"/>
    <property type="project" value="UniProtKB-UniPathway"/>
</dbReference>
<keyword evidence="9 18" id="KW-0812">Transmembrane</keyword>
<protein>
    <recommendedName>
        <fullName evidence="6">CDP-diacylglycerol--glycerol-3-phosphate 3-phosphatidyltransferase</fullName>
        <ecNumber evidence="5">2.7.8.5</ecNumber>
    </recommendedName>
    <alternativeName>
        <fullName evidence="15">Phosphatidylglycerophosphate synthase</fullName>
    </alternativeName>
</protein>
<evidence type="ECO:0000256" key="1">
    <source>
        <dbReference type="ARBA" id="ARBA00003973"/>
    </source>
</evidence>
<evidence type="ECO:0000256" key="5">
    <source>
        <dbReference type="ARBA" id="ARBA00013170"/>
    </source>
</evidence>
<dbReference type="InterPro" id="IPR048254">
    <property type="entry name" value="CDP_ALCOHOL_P_TRANSF_CS"/>
</dbReference>
<dbReference type="AlphaFoldDB" id="A0A4P9C5D0"/>
<proteinExistence type="inferred from homology"/>
<feature type="transmembrane region" description="Helical" evidence="18">
    <location>
        <begin position="12"/>
        <end position="31"/>
    </location>
</feature>
<keyword evidence="12 18" id="KW-0472">Membrane</keyword>
<comment type="function">
    <text evidence="1">This protein catalyzes the committed step to the synthesis of the acidic phospholipids.</text>
</comment>
<dbReference type="Gene3D" id="1.20.120.1760">
    <property type="match status" value="1"/>
</dbReference>
<dbReference type="PIRSF" id="PIRSF000847">
    <property type="entry name" value="Phos_ph_gly_syn"/>
    <property type="match status" value="1"/>
</dbReference>
<keyword evidence="20" id="KW-1185">Reference proteome</keyword>
<dbReference type="PANTHER" id="PTHR14269">
    <property type="entry name" value="CDP-DIACYLGLYCEROL--GLYCEROL-3-PHOSPHATE 3-PHOSPHATIDYLTRANSFERASE-RELATED"/>
    <property type="match status" value="1"/>
</dbReference>
<comment type="catalytic activity">
    <reaction evidence="16">
        <text>a CDP-1,2-diacyl-sn-glycerol + sn-glycerol 3-phosphate = a 1,2-diacyl-sn-glycero-3-phospho-(1'-sn-glycero-3'-phosphate) + CMP + H(+)</text>
        <dbReference type="Rhea" id="RHEA:12593"/>
        <dbReference type="ChEBI" id="CHEBI:15378"/>
        <dbReference type="ChEBI" id="CHEBI:57597"/>
        <dbReference type="ChEBI" id="CHEBI:58332"/>
        <dbReference type="ChEBI" id="CHEBI:60110"/>
        <dbReference type="ChEBI" id="CHEBI:60377"/>
        <dbReference type="EC" id="2.7.8.5"/>
    </reaction>
</comment>
<evidence type="ECO:0000256" key="6">
    <source>
        <dbReference type="ARBA" id="ARBA00014944"/>
    </source>
</evidence>
<evidence type="ECO:0000256" key="4">
    <source>
        <dbReference type="ARBA" id="ARBA00010441"/>
    </source>
</evidence>
<comment type="subcellular location">
    <subcellularLocation>
        <location evidence="2">Membrane</location>
        <topology evidence="2">Multi-pass membrane protein</topology>
    </subcellularLocation>
</comment>
<keyword evidence="14" id="KW-1208">Phospholipid metabolism</keyword>
<dbReference type="PANTHER" id="PTHR14269:SF62">
    <property type="entry name" value="CDP-DIACYLGLYCEROL--GLYCEROL-3-PHOSPHATE 3-PHOSPHATIDYLTRANSFERASE 1, CHLOROPLASTIC"/>
    <property type="match status" value="1"/>
</dbReference>
<comment type="pathway">
    <text evidence="3">Phospholipid metabolism; phosphatidylglycerol biosynthesis; phosphatidylglycerol from CDP-diacylglycerol: step 1/2.</text>
</comment>
<keyword evidence="8 17" id="KW-0808">Transferase</keyword>
<keyword evidence="7" id="KW-0444">Lipid biosynthesis</keyword>
<sequence length="190" mass="21725">MKAKEIFSIPNILSYVRILLIPMFIGIYINAQTTRDYYLAALIILISGLTDFADGQIARRFNMITELGKALDPVADKLTQAAIVFSLMFRYQSMIFVVILFVIKELFMLVNDLVLMRKGKKLGGAMWYGKVSTAVFYVLTFILIAFPEISTVWANVLMGVTGFFLLLSFIMYGRVFFQMHREAAEEKKKQ</sequence>
<evidence type="ECO:0000256" key="8">
    <source>
        <dbReference type="ARBA" id="ARBA00022679"/>
    </source>
</evidence>
<evidence type="ECO:0000256" key="7">
    <source>
        <dbReference type="ARBA" id="ARBA00022516"/>
    </source>
</evidence>
<reference evidence="19 20" key="1">
    <citation type="submission" date="2018-05" db="EMBL/GenBank/DDBJ databases">
        <title>Genome comparison of Eubacterium sp.</title>
        <authorList>
            <person name="Feng Y."/>
            <person name="Sanchez-Andrea I."/>
            <person name="Stams A.J.M."/>
            <person name="De Vos W.M."/>
        </authorList>
    </citation>
    <scope>NUCLEOTIDE SEQUENCE [LARGE SCALE GENOMIC DNA]</scope>
    <source>
        <strain evidence="19 20">YI</strain>
    </source>
</reference>
<evidence type="ECO:0000256" key="2">
    <source>
        <dbReference type="ARBA" id="ARBA00004141"/>
    </source>
</evidence>
<dbReference type="InterPro" id="IPR000462">
    <property type="entry name" value="CDP-OH_P_trans"/>
</dbReference>
<evidence type="ECO:0000256" key="13">
    <source>
        <dbReference type="ARBA" id="ARBA00023209"/>
    </source>
</evidence>
<evidence type="ECO:0000256" key="16">
    <source>
        <dbReference type="ARBA" id="ARBA00048586"/>
    </source>
</evidence>
<evidence type="ECO:0000256" key="10">
    <source>
        <dbReference type="ARBA" id="ARBA00022989"/>
    </source>
</evidence>
<evidence type="ECO:0000313" key="19">
    <source>
        <dbReference type="EMBL" id="QCT70553.1"/>
    </source>
</evidence>
<feature type="transmembrane region" description="Helical" evidence="18">
    <location>
        <begin position="127"/>
        <end position="146"/>
    </location>
</feature>
<evidence type="ECO:0000256" key="9">
    <source>
        <dbReference type="ARBA" id="ARBA00022692"/>
    </source>
</evidence>
<dbReference type="InterPro" id="IPR050324">
    <property type="entry name" value="CDP-alcohol_PTase-I"/>
</dbReference>
<evidence type="ECO:0000256" key="17">
    <source>
        <dbReference type="RuleBase" id="RU003750"/>
    </source>
</evidence>
<dbReference type="UniPathway" id="UPA00084">
    <property type="reaction ID" value="UER00503"/>
</dbReference>
<dbReference type="EC" id="2.7.8.5" evidence="5"/>
<evidence type="ECO:0000256" key="15">
    <source>
        <dbReference type="ARBA" id="ARBA00033018"/>
    </source>
</evidence>
<dbReference type="RefSeq" id="WP_096919773.1">
    <property type="nucleotide sequence ID" value="NZ_CP029487.1"/>
</dbReference>
<dbReference type="PROSITE" id="PS00379">
    <property type="entry name" value="CDP_ALCOHOL_P_TRANSF"/>
    <property type="match status" value="1"/>
</dbReference>
<comment type="similarity">
    <text evidence="4 17">Belongs to the CDP-alcohol phosphatidyltransferase class-I family.</text>
</comment>
<dbReference type="EMBL" id="CP029487">
    <property type="protein sequence ID" value="QCT70553.1"/>
    <property type="molecule type" value="Genomic_DNA"/>
</dbReference>
<evidence type="ECO:0000256" key="11">
    <source>
        <dbReference type="ARBA" id="ARBA00023098"/>
    </source>
</evidence>
<dbReference type="InterPro" id="IPR043130">
    <property type="entry name" value="CDP-OH_PTrfase_TM_dom"/>
</dbReference>
<feature type="transmembrane region" description="Helical" evidence="18">
    <location>
        <begin position="152"/>
        <end position="172"/>
    </location>
</feature>
<dbReference type="KEGG" id="emt:CPZ25_004190"/>
<evidence type="ECO:0000313" key="20">
    <source>
        <dbReference type="Proteomes" id="UP000218387"/>
    </source>
</evidence>
<dbReference type="GO" id="GO:0008444">
    <property type="term" value="F:CDP-diacylglycerol-glycerol-3-phosphate 3-phosphatidyltransferase activity"/>
    <property type="evidence" value="ECO:0007669"/>
    <property type="project" value="UniProtKB-EC"/>
</dbReference>
<dbReference type="GO" id="GO:0016020">
    <property type="term" value="C:membrane"/>
    <property type="evidence" value="ECO:0007669"/>
    <property type="project" value="UniProtKB-SubCell"/>
</dbReference>
<dbReference type="InterPro" id="IPR004570">
    <property type="entry name" value="Phosphatidylglycerol_P_synth"/>
</dbReference>
<keyword evidence="11" id="KW-0443">Lipid metabolism</keyword>
<evidence type="ECO:0000256" key="12">
    <source>
        <dbReference type="ARBA" id="ARBA00023136"/>
    </source>
</evidence>
<evidence type="ECO:0000256" key="18">
    <source>
        <dbReference type="SAM" id="Phobius"/>
    </source>
</evidence>
<evidence type="ECO:0000256" key="14">
    <source>
        <dbReference type="ARBA" id="ARBA00023264"/>
    </source>
</evidence>
<evidence type="ECO:0000256" key="3">
    <source>
        <dbReference type="ARBA" id="ARBA00005042"/>
    </source>
</evidence>
<dbReference type="Proteomes" id="UP000218387">
    <property type="component" value="Chromosome"/>
</dbReference>
<accession>A0A4P9C5D0</accession>